<proteinExistence type="predicted"/>
<evidence type="ECO:0000256" key="3">
    <source>
        <dbReference type="ARBA" id="ARBA00022692"/>
    </source>
</evidence>
<dbReference type="Gene3D" id="3.30.70.1450">
    <property type="entry name" value="Regulator of K+ conductance, C-terminal domain"/>
    <property type="match status" value="2"/>
</dbReference>
<name>A0A4P7HRS8_9RHOB</name>
<feature type="transmembrane region" description="Helical" evidence="7">
    <location>
        <begin position="571"/>
        <end position="591"/>
    </location>
</feature>
<evidence type="ECO:0000313" key="9">
    <source>
        <dbReference type="EMBL" id="QBX36061.1"/>
    </source>
</evidence>
<keyword evidence="2" id="KW-0813">Transport</keyword>
<dbReference type="PANTHER" id="PTHR43652">
    <property type="entry name" value="BASIC AMINO ACID ANTIPORTER YFCC-RELATED"/>
    <property type="match status" value="1"/>
</dbReference>
<evidence type="ECO:0000313" key="10">
    <source>
        <dbReference type="Proteomes" id="UP000296374"/>
    </source>
</evidence>
<evidence type="ECO:0000256" key="1">
    <source>
        <dbReference type="ARBA" id="ARBA00004141"/>
    </source>
</evidence>
<dbReference type="PANTHER" id="PTHR43652:SF2">
    <property type="entry name" value="BASIC AMINO ACID ANTIPORTER YFCC-RELATED"/>
    <property type="match status" value="1"/>
</dbReference>
<dbReference type="GO" id="GO:0005886">
    <property type="term" value="C:plasma membrane"/>
    <property type="evidence" value="ECO:0007669"/>
    <property type="project" value="TreeGrafter"/>
</dbReference>
<gene>
    <name evidence="9" type="ORF">E4191_04650</name>
</gene>
<evidence type="ECO:0000256" key="4">
    <source>
        <dbReference type="ARBA" id="ARBA00022737"/>
    </source>
</evidence>
<sequence>MTTDQMMLFALLGVIVGLMLWGRWRYDLVAFAGLMAAVLLGLVPSTEAFSGFGNPTTLIVALVLIATAGLTRSGAVARLARLMSGRDRGTTGHILLFGGVGALLSGFMNNIAALAMLMPVDLQTGRKLGRAAGLTLMPLAFATILGGMLTLIGTPPNLIVSGFRADVLGEPYRMFDFLPVGGAVALAGLAFIALIGWRLIPRPDESEAGTDADSRQRRYVASLVLTEASLTASRTIREARAEAAGAGVRITGLIRHGQEVAGPLDDQALADGDILILRSTPGSLDEFRSTSNLAFPDGRQEPRARKDAEGQQLIECLVSVAAEIAGRSAQSFGLANRHDSVLIGLRRDGVALRRGLARQELRAGDMLLVLVPESRMADMLAATGLLRLDGGSLPVQRERHMRAAVGLFALAVLAATFELTTMPIALGCVIVAYVLFGVLSVNELYDHVDWPVIVLLGSMIPLGLALDQTGGSALIAGGLAQLTQGYPAWVALVLLMGGTMFLSDVLNNNATTIIAAPVSIRLAEQLQVQPDAFLMGVAVAASCAFLTPIGHQNNTLILGPGNYRFGDYWRMGLPLEIIVMVVAVPLLLIVWPL</sequence>
<keyword evidence="6 7" id="KW-0472">Membrane</keyword>
<accession>A0A4P7HRS8</accession>
<dbReference type="Pfam" id="PF03600">
    <property type="entry name" value="CitMHS"/>
    <property type="match status" value="1"/>
</dbReference>
<feature type="transmembrane region" description="Helical" evidence="7">
    <location>
        <begin position="174"/>
        <end position="197"/>
    </location>
</feature>
<dbReference type="Proteomes" id="UP000296374">
    <property type="component" value="Chromosome"/>
</dbReference>
<dbReference type="RefSeq" id="WP_135314323.1">
    <property type="nucleotide sequence ID" value="NZ_CP038439.1"/>
</dbReference>
<dbReference type="Pfam" id="PF02080">
    <property type="entry name" value="TrkA_C"/>
    <property type="match status" value="1"/>
</dbReference>
<dbReference type="SUPFAM" id="SSF116726">
    <property type="entry name" value="TrkA C-terminal domain-like"/>
    <property type="match status" value="2"/>
</dbReference>
<evidence type="ECO:0000259" key="8">
    <source>
        <dbReference type="PROSITE" id="PS51202"/>
    </source>
</evidence>
<evidence type="ECO:0000256" key="2">
    <source>
        <dbReference type="ARBA" id="ARBA00022448"/>
    </source>
</evidence>
<feature type="transmembrane region" description="Helical" evidence="7">
    <location>
        <begin position="95"/>
        <end position="120"/>
    </location>
</feature>
<feature type="transmembrane region" description="Helical" evidence="7">
    <location>
        <begin position="532"/>
        <end position="550"/>
    </location>
</feature>
<dbReference type="InterPro" id="IPR004680">
    <property type="entry name" value="Cit_transptr-like_dom"/>
</dbReference>
<dbReference type="EMBL" id="CP038439">
    <property type="protein sequence ID" value="QBX36061.1"/>
    <property type="molecule type" value="Genomic_DNA"/>
</dbReference>
<evidence type="ECO:0000256" key="7">
    <source>
        <dbReference type="SAM" id="Phobius"/>
    </source>
</evidence>
<dbReference type="GO" id="GO:0008324">
    <property type="term" value="F:monoatomic cation transmembrane transporter activity"/>
    <property type="evidence" value="ECO:0007669"/>
    <property type="project" value="InterPro"/>
</dbReference>
<dbReference type="AlphaFoldDB" id="A0A4P7HRS8"/>
<feature type="transmembrane region" description="Helical" evidence="7">
    <location>
        <begin position="407"/>
        <end position="436"/>
    </location>
</feature>
<keyword evidence="3 7" id="KW-0812">Transmembrane</keyword>
<feature type="transmembrane region" description="Helical" evidence="7">
    <location>
        <begin position="56"/>
        <end position="75"/>
    </location>
</feature>
<reference evidence="10" key="1">
    <citation type="submission" date="2019-03" db="EMBL/GenBank/DDBJ databases">
        <authorList>
            <person name="Li J."/>
        </authorList>
    </citation>
    <scope>NUCLEOTIDE SEQUENCE [LARGE SCALE GENOMIC DNA]</scope>
    <source>
        <strain evidence="10">2251</strain>
    </source>
</reference>
<feature type="transmembrane region" description="Helical" evidence="7">
    <location>
        <begin position="132"/>
        <end position="154"/>
    </location>
</feature>
<protein>
    <submittedName>
        <fullName evidence="9">SLC13 family permease</fullName>
    </submittedName>
</protein>
<dbReference type="InterPro" id="IPR036721">
    <property type="entry name" value="RCK_C_sf"/>
</dbReference>
<dbReference type="KEGG" id="plia:E4191_04650"/>
<dbReference type="InterPro" id="IPR051679">
    <property type="entry name" value="DASS-Related_Transporters"/>
</dbReference>
<feature type="transmembrane region" description="Helical" evidence="7">
    <location>
        <begin position="7"/>
        <end position="24"/>
    </location>
</feature>
<keyword evidence="4" id="KW-0677">Repeat</keyword>
<evidence type="ECO:0000256" key="5">
    <source>
        <dbReference type="ARBA" id="ARBA00022989"/>
    </source>
</evidence>
<organism evidence="9 10">
    <name type="scientific">Paracoccus liaowanqingii</name>
    <dbReference type="NCBI Taxonomy" id="2560053"/>
    <lineage>
        <taxon>Bacteria</taxon>
        <taxon>Pseudomonadati</taxon>
        <taxon>Pseudomonadota</taxon>
        <taxon>Alphaproteobacteria</taxon>
        <taxon>Rhodobacterales</taxon>
        <taxon>Paracoccaceae</taxon>
        <taxon>Paracoccus</taxon>
    </lineage>
</organism>
<feature type="transmembrane region" description="Helical" evidence="7">
    <location>
        <begin position="448"/>
        <end position="466"/>
    </location>
</feature>
<dbReference type="PROSITE" id="PS51202">
    <property type="entry name" value="RCK_C"/>
    <property type="match status" value="2"/>
</dbReference>
<keyword evidence="5 7" id="KW-1133">Transmembrane helix</keyword>
<comment type="subcellular location">
    <subcellularLocation>
        <location evidence="1">Membrane</location>
        <topology evidence="1">Multi-pass membrane protein</topology>
    </subcellularLocation>
</comment>
<dbReference type="InterPro" id="IPR006037">
    <property type="entry name" value="RCK_C"/>
</dbReference>
<dbReference type="GO" id="GO:0006813">
    <property type="term" value="P:potassium ion transport"/>
    <property type="evidence" value="ECO:0007669"/>
    <property type="project" value="InterPro"/>
</dbReference>
<feature type="transmembrane region" description="Helical" evidence="7">
    <location>
        <begin position="30"/>
        <end position="49"/>
    </location>
</feature>
<feature type="domain" description="RCK C-terminal" evidence="8">
    <location>
        <begin position="301"/>
        <end position="385"/>
    </location>
</feature>
<feature type="domain" description="RCK C-terminal" evidence="8">
    <location>
        <begin position="206"/>
        <end position="293"/>
    </location>
</feature>
<evidence type="ECO:0000256" key="6">
    <source>
        <dbReference type="ARBA" id="ARBA00023136"/>
    </source>
</evidence>